<dbReference type="Proteomes" id="UP000031668">
    <property type="component" value="Unassembled WGS sequence"/>
</dbReference>
<dbReference type="EMBL" id="JWZT01003674">
    <property type="protein sequence ID" value="KII65881.1"/>
    <property type="molecule type" value="Genomic_DNA"/>
</dbReference>
<comment type="caution">
    <text evidence="1">The sequence shown here is derived from an EMBL/GenBank/DDBJ whole genome shotgun (WGS) entry which is preliminary data.</text>
</comment>
<keyword evidence="2" id="KW-1185">Reference proteome</keyword>
<sequence>MHERTSVSNTYLAHFEDEYLDARYDTESCHPNNRELFTWIIDHEEIAQQYASHLVESFLAYYTITSIKVTGNLPTNDSDFQTILCLKLKSLPSHQCINPIQQNQVPGIDLACSHRDKAASIARIQSTESW</sequence>
<name>A0A0C2MFE4_THEKT</name>
<reference evidence="1 2" key="1">
    <citation type="journal article" date="2014" name="Genome Biol. Evol.">
        <title>The genome of the myxosporean Thelohanellus kitauei shows adaptations to nutrient acquisition within its fish host.</title>
        <authorList>
            <person name="Yang Y."/>
            <person name="Xiong J."/>
            <person name="Zhou Z."/>
            <person name="Huo F."/>
            <person name="Miao W."/>
            <person name="Ran C."/>
            <person name="Liu Y."/>
            <person name="Zhang J."/>
            <person name="Feng J."/>
            <person name="Wang M."/>
            <person name="Wang M."/>
            <person name="Wang L."/>
            <person name="Yao B."/>
        </authorList>
    </citation>
    <scope>NUCLEOTIDE SEQUENCE [LARGE SCALE GENOMIC DNA]</scope>
    <source>
        <strain evidence="1">Wuqing</strain>
    </source>
</reference>
<proteinExistence type="predicted"/>
<accession>A0A0C2MFE4</accession>
<gene>
    <name evidence="1" type="ORF">RF11_16330</name>
</gene>
<organism evidence="1 2">
    <name type="scientific">Thelohanellus kitauei</name>
    <name type="common">Myxosporean</name>
    <dbReference type="NCBI Taxonomy" id="669202"/>
    <lineage>
        <taxon>Eukaryota</taxon>
        <taxon>Metazoa</taxon>
        <taxon>Cnidaria</taxon>
        <taxon>Myxozoa</taxon>
        <taxon>Myxosporea</taxon>
        <taxon>Bivalvulida</taxon>
        <taxon>Platysporina</taxon>
        <taxon>Myxobolidae</taxon>
        <taxon>Thelohanellus</taxon>
    </lineage>
</organism>
<evidence type="ECO:0000313" key="2">
    <source>
        <dbReference type="Proteomes" id="UP000031668"/>
    </source>
</evidence>
<protein>
    <submittedName>
        <fullName evidence="1">Uncharacterized protein</fullName>
    </submittedName>
</protein>
<dbReference type="AlphaFoldDB" id="A0A0C2MFE4"/>
<evidence type="ECO:0000313" key="1">
    <source>
        <dbReference type="EMBL" id="KII65881.1"/>
    </source>
</evidence>